<dbReference type="Proteomes" id="UP000019146">
    <property type="component" value="Plasmid unnamed"/>
</dbReference>
<proteinExistence type="predicted"/>
<sequence>MLRRCSQDEGDSPKMGSGAAMREAIRIDMLILEQAALRDR</sequence>
<dbReference type="AlphaFoldDB" id="A0A0P0RS34"/>
<geneLocation type="plasmid" evidence="3"/>
<protein>
    <submittedName>
        <fullName evidence="2">Uncharacterized protein</fullName>
    </submittedName>
</protein>
<evidence type="ECO:0000256" key="1">
    <source>
        <dbReference type="SAM" id="MobiDB-lite"/>
    </source>
</evidence>
<feature type="region of interest" description="Disordered" evidence="1">
    <location>
        <begin position="1"/>
        <end position="20"/>
    </location>
</feature>
<accession>A0A0P0RS34</accession>
<keyword evidence="2" id="KW-0614">Plasmid</keyword>
<name>A0A0P0RS34_9BURK</name>
<reference evidence="2 3" key="1">
    <citation type="journal article" date="2014" name="Genome Announc.">
        <title>Draft Genome Sequence of the Haloacid-Degrading Burkholderia caribensis Strain MBA4.</title>
        <authorList>
            <person name="Pan Y."/>
            <person name="Kong K.F."/>
            <person name="Tsang J.S."/>
        </authorList>
    </citation>
    <scope>NUCLEOTIDE SEQUENCE [LARGE SCALE GENOMIC DNA]</scope>
    <source>
        <strain evidence="2 3">MBA4</strain>
        <plasmid evidence="3">Plasmid</plasmid>
    </source>
</reference>
<evidence type="ECO:0000313" key="2">
    <source>
        <dbReference type="EMBL" id="ALL71670.1"/>
    </source>
</evidence>
<dbReference type="EMBL" id="CP012748">
    <property type="protein sequence ID" value="ALL71670.1"/>
    <property type="molecule type" value="Genomic_DNA"/>
</dbReference>
<gene>
    <name evidence="2" type="ORF">K788_00036885</name>
</gene>
<dbReference type="KEGG" id="bcai:K788_00036885"/>
<evidence type="ECO:0000313" key="3">
    <source>
        <dbReference type="Proteomes" id="UP000019146"/>
    </source>
</evidence>
<organism evidence="2 3">
    <name type="scientific">Paraburkholderia caribensis MBA4</name>
    <dbReference type="NCBI Taxonomy" id="1323664"/>
    <lineage>
        <taxon>Bacteria</taxon>
        <taxon>Pseudomonadati</taxon>
        <taxon>Pseudomonadota</taxon>
        <taxon>Betaproteobacteria</taxon>
        <taxon>Burkholderiales</taxon>
        <taxon>Burkholderiaceae</taxon>
        <taxon>Paraburkholderia</taxon>
    </lineage>
</organism>